<evidence type="ECO:0000313" key="2">
    <source>
        <dbReference type="EMBL" id="AXY00931.1"/>
    </source>
</evidence>
<keyword evidence="3" id="KW-1185">Reference proteome</keyword>
<dbReference type="Gene3D" id="3.30.70.1900">
    <property type="match status" value="1"/>
</dbReference>
<sequence length="301" mass="34131">MVRKAMMTQELQLLTNQFQLLKLHLTVQLKQGTTLPAFKGAMWHGLLGESLKAHSEQCYQVFYGAHDEQQPKPYAIAPDGDHKTQWHKEELLNLELTLFGDACQLAQHVIDAMSSASLNSNLGIGEKRAAFKLLSVSSATPSGLRVGLHTFSLADWMRELPHYTLQQEVALSFITPVRAKYQNKVLRNQAPELDFWVNQCLRRLTQLSRFWVLDDQTLFDAIYAQTLSAIPQDLDWQSDCYFEDWVRYSTRHEKKIPIGGLKGQVACYGDVHALLPILKVGELLQVGGKTTFGLGKYRLMV</sequence>
<name>A0ABN5PCL9_9VIBR</name>
<dbReference type="InterPro" id="IPR019267">
    <property type="entry name" value="CRISPR-assoc_Cas6_C"/>
</dbReference>
<dbReference type="Pfam" id="PF10040">
    <property type="entry name" value="CRISPR_Cas6"/>
    <property type="match status" value="1"/>
</dbReference>
<accession>A0ABN5PCL9</accession>
<feature type="domain" description="CRISPR-associated protein Cas6 C-terminal" evidence="1">
    <location>
        <begin position="171"/>
        <end position="297"/>
    </location>
</feature>
<dbReference type="Proteomes" id="UP000262832">
    <property type="component" value="Chromosome I"/>
</dbReference>
<evidence type="ECO:0000313" key="3">
    <source>
        <dbReference type="Proteomes" id="UP000262832"/>
    </source>
</evidence>
<protein>
    <submittedName>
        <fullName evidence="2">CRISPR system precrRNA processing endoribonuclease RAMP protein Cas6</fullName>
    </submittedName>
</protein>
<evidence type="ECO:0000259" key="1">
    <source>
        <dbReference type="Pfam" id="PF10040"/>
    </source>
</evidence>
<organism evidence="2 3">
    <name type="scientific">Vibrio alfacsensis</name>
    <dbReference type="NCBI Taxonomy" id="1074311"/>
    <lineage>
        <taxon>Bacteria</taxon>
        <taxon>Pseudomonadati</taxon>
        <taxon>Pseudomonadota</taxon>
        <taxon>Gammaproteobacteria</taxon>
        <taxon>Vibrionales</taxon>
        <taxon>Vibrionaceae</taxon>
        <taxon>Vibrio</taxon>
    </lineage>
</organism>
<gene>
    <name evidence="2" type="ORF">D1115_06510</name>
</gene>
<dbReference type="EMBL" id="CP032093">
    <property type="protein sequence ID" value="AXY00931.1"/>
    <property type="molecule type" value="Genomic_DNA"/>
</dbReference>
<proteinExistence type="predicted"/>
<reference evidence="2 3" key="1">
    <citation type="submission" date="2018-08" db="EMBL/GenBank/DDBJ databases">
        <title>Genomic taxonomy of the Vibrionaceae family.</title>
        <authorList>
            <person name="Gomez-Gil B."/>
            <person name="Tanaka M."/>
            <person name="Sawabe T."/>
            <person name="Enciso-Ibarra K."/>
        </authorList>
    </citation>
    <scope>NUCLEOTIDE SEQUENCE [LARGE SCALE GENOMIC DNA]</scope>
    <source>
        <strain evidence="2 3">CAIM 1831</strain>
    </source>
</reference>